<keyword evidence="2" id="KW-0547">Nucleotide-binding</keyword>
<protein>
    <recommendedName>
        <fullName evidence="5">ABC transporter domain-containing protein</fullName>
    </recommendedName>
</protein>
<dbReference type="RefSeq" id="WP_218027459.1">
    <property type="nucleotide sequence ID" value="NZ_BIFT01000001.1"/>
</dbReference>
<evidence type="ECO:0000313" key="6">
    <source>
        <dbReference type="EMBL" id="GCE26761.1"/>
    </source>
</evidence>
<sequence>MDELPRNFPYTARRTTYLTIVCSFGFLLLMESGGVALVANLLITNPWLRISINLVHLGLCIFIAIAMVSVLSTRHRITPGGLQLNYGRTLHVQLPYVAIRDVQPVRDVQAGLQPLTARYDSKKQELVACFSDQGQLLLRLHTAQLLKIGHKEHLVSSILFNVDQPELFLTTLTPYLQDLMEAVAEIMPPHTRRSEDALVRSVQAQSQSGQLVIVIENLTRRFADFVAVDKLNMTIGRGEIYGFLGSNGAGKTTTIKMLVGLLEPHDGYIRLAGHDVWSESVAAKRLLGYVADRALLYDRLTGREFLAFLAQVRGLAKNVADQKIEQLLAVLDLTEYAQRLCGSYSFGMKRKLALAGALLHEPAILILDEPFNGLDPRSARHLKDLLLVLARQGTTILLSTHDLATAEAICDRVGIFHKGRLMAEGSAVELRQLAEAPDLETVFLQLTSEQKEEVGV</sequence>
<dbReference type="InterPro" id="IPR017871">
    <property type="entry name" value="ABC_transporter-like_CS"/>
</dbReference>
<dbReference type="Gene3D" id="3.40.50.300">
    <property type="entry name" value="P-loop containing nucleotide triphosphate hydrolases"/>
    <property type="match status" value="1"/>
</dbReference>
<evidence type="ECO:0000256" key="2">
    <source>
        <dbReference type="ARBA" id="ARBA00022741"/>
    </source>
</evidence>
<dbReference type="PANTHER" id="PTHR42939">
    <property type="entry name" value="ABC TRANSPORTER ATP-BINDING PROTEIN ALBC-RELATED"/>
    <property type="match status" value="1"/>
</dbReference>
<keyword evidence="4" id="KW-0472">Membrane</keyword>
<dbReference type="GO" id="GO:0005524">
    <property type="term" value="F:ATP binding"/>
    <property type="evidence" value="ECO:0007669"/>
    <property type="project" value="UniProtKB-KW"/>
</dbReference>
<evidence type="ECO:0000256" key="4">
    <source>
        <dbReference type="SAM" id="Phobius"/>
    </source>
</evidence>
<accession>A0A402B5X6</accession>
<dbReference type="GO" id="GO:0016887">
    <property type="term" value="F:ATP hydrolysis activity"/>
    <property type="evidence" value="ECO:0007669"/>
    <property type="project" value="InterPro"/>
</dbReference>
<evidence type="ECO:0000259" key="5">
    <source>
        <dbReference type="PROSITE" id="PS50893"/>
    </source>
</evidence>
<reference evidence="7" key="1">
    <citation type="submission" date="2018-12" db="EMBL/GenBank/DDBJ databases">
        <title>Tengunoibacter tsumagoiensis gen. nov., sp. nov., Dictyobacter kobayashii sp. nov., D. alpinus sp. nov., and D. joshuensis sp. nov. and description of Dictyobacteraceae fam. nov. within the order Ktedonobacterales isolated from Tengu-no-mugimeshi.</title>
        <authorList>
            <person name="Wang C.M."/>
            <person name="Zheng Y."/>
            <person name="Sakai Y."/>
            <person name="Toyoda A."/>
            <person name="Minakuchi Y."/>
            <person name="Abe K."/>
            <person name="Yokota A."/>
            <person name="Yabe S."/>
        </authorList>
    </citation>
    <scope>NUCLEOTIDE SEQUENCE [LARGE SCALE GENOMIC DNA]</scope>
    <source>
        <strain evidence="7">Uno16</strain>
    </source>
</reference>
<dbReference type="InterPro" id="IPR003593">
    <property type="entry name" value="AAA+_ATPase"/>
</dbReference>
<dbReference type="SUPFAM" id="SSF52540">
    <property type="entry name" value="P-loop containing nucleoside triphosphate hydrolases"/>
    <property type="match status" value="1"/>
</dbReference>
<dbReference type="InterPro" id="IPR051782">
    <property type="entry name" value="ABC_Transporter_VariousFunc"/>
</dbReference>
<keyword evidence="1" id="KW-0813">Transport</keyword>
<dbReference type="InterPro" id="IPR027417">
    <property type="entry name" value="P-loop_NTPase"/>
</dbReference>
<evidence type="ECO:0000256" key="3">
    <source>
        <dbReference type="ARBA" id="ARBA00022840"/>
    </source>
</evidence>
<name>A0A402B5X6_9CHLR</name>
<dbReference type="EMBL" id="BIFT01000001">
    <property type="protein sequence ID" value="GCE26761.1"/>
    <property type="molecule type" value="Genomic_DNA"/>
</dbReference>
<dbReference type="SMART" id="SM00382">
    <property type="entry name" value="AAA"/>
    <property type="match status" value="1"/>
</dbReference>
<organism evidence="6 7">
    <name type="scientific">Dictyobacter alpinus</name>
    <dbReference type="NCBI Taxonomy" id="2014873"/>
    <lineage>
        <taxon>Bacteria</taxon>
        <taxon>Bacillati</taxon>
        <taxon>Chloroflexota</taxon>
        <taxon>Ktedonobacteria</taxon>
        <taxon>Ktedonobacterales</taxon>
        <taxon>Dictyobacteraceae</taxon>
        <taxon>Dictyobacter</taxon>
    </lineage>
</organism>
<dbReference type="Proteomes" id="UP000287171">
    <property type="component" value="Unassembled WGS sequence"/>
</dbReference>
<dbReference type="AlphaFoldDB" id="A0A402B5X6"/>
<dbReference type="PROSITE" id="PS00211">
    <property type="entry name" value="ABC_TRANSPORTER_1"/>
    <property type="match status" value="1"/>
</dbReference>
<dbReference type="PANTHER" id="PTHR42939:SF1">
    <property type="entry name" value="ABC TRANSPORTER ATP-BINDING PROTEIN ALBC-RELATED"/>
    <property type="match status" value="1"/>
</dbReference>
<evidence type="ECO:0000313" key="7">
    <source>
        <dbReference type="Proteomes" id="UP000287171"/>
    </source>
</evidence>
<proteinExistence type="predicted"/>
<keyword evidence="3" id="KW-0067">ATP-binding</keyword>
<feature type="transmembrane region" description="Helical" evidence="4">
    <location>
        <begin position="50"/>
        <end position="71"/>
    </location>
</feature>
<dbReference type="Pfam" id="PF00005">
    <property type="entry name" value="ABC_tran"/>
    <property type="match status" value="1"/>
</dbReference>
<keyword evidence="4" id="KW-0812">Transmembrane</keyword>
<feature type="domain" description="ABC transporter" evidence="5">
    <location>
        <begin position="213"/>
        <end position="443"/>
    </location>
</feature>
<feature type="transmembrane region" description="Helical" evidence="4">
    <location>
        <begin position="17"/>
        <end position="43"/>
    </location>
</feature>
<keyword evidence="7" id="KW-1185">Reference proteome</keyword>
<dbReference type="PROSITE" id="PS50893">
    <property type="entry name" value="ABC_TRANSPORTER_2"/>
    <property type="match status" value="1"/>
</dbReference>
<dbReference type="InterPro" id="IPR003439">
    <property type="entry name" value="ABC_transporter-like_ATP-bd"/>
</dbReference>
<gene>
    <name evidence="6" type="ORF">KDA_22450</name>
</gene>
<evidence type="ECO:0000256" key="1">
    <source>
        <dbReference type="ARBA" id="ARBA00022448"/>
    </source>
</evidence>
<keyword evidence="4" id="KW-1133">Transmembrane helix</keyword>
<comment type="caution">
    <text evidence="6">The sequence shown here is derived from an EMBL/GenBank/DDBJ whole genome shotgun (WGS) entry which is preliminary data.</text>
</comment>